<proteinExistence type="predicted"/>
<dbReference type="InterPro" id="IPR001343">
    <property type="entry name" value="Hemolysn_Ca-bd"/>
</dbReference>
<keyword evidence="7" id="KW-0472">Membrane</keyword>
<dbReference type="PRINTS" id="PR00313">
    <property type="entry name" value="CABNDNGRPT"/>
</dbReference>
<comment type="subcellular location">
    <subcellularLocation>
        <location evidence="1">Membrane</location>
    </subcellularLocation>
    <subcellularLocation>
        <location evidence="2">Secreted</location>
    </subcellularLocation>
</comment>
<dbReference type="InterPro" id="IPR018511">
    <property type="entry name" value="Hemolysin-typ_Ca-bd_CS"/>
</dbReference>
<dbReference type="SUPFAM" id="SSF51120">
    <property type="entry name" value="beta-Roll"/>
    <property type="match status" value="6"/>
</dbReference>
<keyword evidence="5" id="KW-0677">Repeat</keyword>
<dbReference type="RefSeq" id="WP_400882918.1">
    <property type="nucleotide sequence ID" value="NZ_JBIWXY010000002.1"/>
</dbReference>
<accession>A0ABW8GNV0</accession>
<evidence type="ECO:0000313" key="10">
    <source>
        <dbReference type="Proteomes" id="UP001617669"/>
    </source>
</evidence>
<dbReference type="Proteomes" id="UP001617669">
    <property type="component" value="Unassembled WGS sequence"/>
</dbReference>
<evidence type="ECO:0000256" key="4">
    <source>
        <dbReference type="ARBA" id="ARBA00022656"/>
    </source>
</evidence>
<dbReference type="InterPro" id="IPR011049">
    <property type="entry name" value="Serralysin-like_metalloprot_C"/>
</dbReference>
<keyword evidence="6" id="KW-0843">Virulence</keyword>
<evidence type="ECO:0000256" key="8">
    <source>
        <dbReference type="SAM" id="MobiDB-lite"/>
    </source>
</evidence>
<evidence type="ECO:0000256" key="2">
    <source>
        <dbReference type="ARBA" id="ARBA00004613"/>
    </source>
</evidence>
<evidence type="ECO:0000256" key="5">
    <source>
        <dbReference type="ARBA" id="ARBA00022737"/>
    </source>
</evidence>
<protein>
    <submittedName>
        <fullName evidence="9">Beta strand repeat-containing protein</fullName>
    </submittedName>
</protein>
<dbReference type="Gene3D" id="2.150.10.10">
    <property type="entry name" value="Serralysin-like metalloprotease, C-terminal"/>
    <property type="match status" value="7"/>
</dbReference>
<keyword evidence="10" id="KW-1185">Reference proteome</keyword>
<gene>
    <name evidence="9" type="ORF">ACIKP9_11505</name>
</gene>
<evidence type="ECO:0000256" key="1">
    <source>
        <dbReference type="ARBA" id="ARBA00004370"/>
    </source>
</evidence>
<dbReference type="PANTHER" id="PTHR38340">
    <property type="entry name" value="S-LAYER PROTEIN"/>
    <property type="match status" value="1"/>
</dbReference>
<dbReference type="EMBL" id="JBIWXY010000002">
    <property type="protein sequence ID" value="MFJ5446857.1"/>
    <property type="molecule type" value="Genomic_DNA"/>
</dbReference>
<comment type="caution">
    <text evidence="9">The sequence shown here is derived from an EMBL/GenBank/DDBJ whole genome shotgun (WGS) entry which is preliminary data.</text>
</comment>
<evidence type="ECO:0000256" key="7">
    <source>
        <dbReference type="ARBA" id="ARBA00023136"/>
    </source>
</evidence>
<dbReference type="PROSITE" id="PS00330">
    <property type="entry name" value="HEMOLYSIN_CALCIUM"/>
    <property type="match status" value="3"/>
</dbReference>
<reference evidence="9 10" key="1">
    <citation type="submission" date="2024-11" db="EMBL/GenBank/DDBJ databases">
        <authorList>
            <person name="Kaparullina E.N."/>
            <person name="Delegan Y.A."/>
            <person name="Doronina N.V."/>
        </authorList>
    </citation>
    <scope>NUCLEOTIDE SEQUENCE [LARGE SCALE GENOMIC DNA]</scope>
    <source>
        <strain evidence="9 10">7sh_L</strain>
    </source>
</reference>
<dbReference type="PRINTS" id="PR01488">
    <property type="entry name" value="RTXTOXINA"/>
</dbReference>
<name>A0ABW8GNV0_9PROT</name>
<keyword evidence="3" id="KW-0964">Secreted</keyword>
<feature type="region of interest" description="Disordered" evidence="8">
    <location>
        <begin position="1"/>
        <end position="20"/>
    </location>
</feature>
<dbReference type="PANTHER" id="PTHR38340:SF1">
    <property type="entry name" value="S-LAYER PROTEIN"/>
    <property type="match status" value="1"/>
</dbReference>
<dbReference type="InterPro" id="IPR050557">
    <property type="entry name" value="RTX_toxin/Mannuronan_C5-epim"/>
</dbReference>
<evidence type="ECO:0000256" key="3">
    <source>
        <dbReference type="ARBA" id="ARBA00022525"/>
    </source>
</evidence>
<sequence>MAITQPAVTEQRNGPSTKQNHVTNVTRVEADANGVIRLTESHGALKSVDVADVDLVLGFADGSFIIIPNGALDALEPNAAKVAFDGDKYNTSLTELFQQVGTVDAADAGNLRIISENIDTRLTELQPDEIDYTSLFMAMNNHTSAPSAPAAPLPQAQTLPAAAQVQRGSLNGRGNNSGEAMDAIIPPRVDQPSTYRLGNRVETAEGLNIARPVISGNLYNSSQYKTGAEFASDPLPTGAYNPNATAEDNALARSAASQSYNERISGDSGDNHLALNNPLFSPDANQVWSKNFHFSTNGFNNIDVITLEFKGSSLPPGFSLSGAGVTSATFTDTNGITTTQWNIPASALQLQPDGKTYGIDLKILYNIGGTASDFTIYAYIKGQVGAVTFEEGKDFYFSYRDATTVEDFTATKNGESVLILPSNGIGYVLDGGGGNDTIDGGAGNDTLIGGTGMNVLNGGAGNNTASYQNMIAGQDVDASLLRNDGTVSGGIAADTYTNIQNLTGGAGNDLLAGNSNANHLIGGDGNDTLVGNGGADTLDGGNGVDTASFAGLDAVNVVLDAQGNGTATSNSGDVTLRGIESLIGTDHNDTFSVSAIPNEVAGVKSGVIQGGSGTDTVIYNVSAHLTVDLQTGTVNNGTTDITGILNGIENITTGSGNDTIVASADVNYIDGGAGNNTVDFKHATSGINVDIQNSAGETTISGGSGADVLRNIHNVNGSDHTDTIKVGDFNSEINARGGNNTITAGTSASNTNSYVITALAGNDVITAIGSGNKTIDAGDGNNIVTVGNGINQIITGTGNDTIKAGSGNNTITSGAGDDNIEVGSVTSTIDGGTGIDSVYYNIGSANISVNLDSGVVNGVGDRISNVENLRTSRGDDSLVGNSANNVLEGGGGKDTLDGAGGIDTASYENSGAGVVVKLTTAALAGVGAAGEQGINGDATGDVLLNIENLRGSNSDDRLYGDNSDNLIEGLGGNDTLEGLGGNDTLIGGNGTNTATFAHASNGVTVDLSNTTTVTVTNTINGTQTFTASIATDATSSQDGIGGNSIGTDTLIQIQNLIGTNYNDRLIGDSSNNRLEGGAGDDYLNGGGGNDSLYGGDGDDTLIGGAGNDYLDGGSGNDWIDARQGKDTVLAGSGNDTILGSVDASGGTAFNNRFNSIDGGTGTDTLILSGFNGSGYALSTLSSLVKNIDILNIQGDNIPGNSSSAISTTLTVDSSSIKSIVTGNANAPGNTVLRLEHGGEDNLNFALNTGEYVRSGTAPTDPMVTNFNNLSDGVYTIYNSANVAIAQVTWHTV</sequence>
<evidence type="ECO:0000256" key="6">
    <source>
        <dbReference type="ARBA" id="ARBA00023026"/>
    </source>
</evidence>
<keyword evidence="4" id="KW-0800">Toxin</keyword>
<organism evidence="9 10">
    <name type="scientific">Methylobacillus methanolivorans</name>
    <dbReference type="NCBI Taxonomy" id="1848927"/>
    <lineage>
        <taxon>Bacteria</taxon>
        <taxon>Pseudomonadati</taxon>
        <taxon>Pseudomonadota</taxon>
        <taxon>Betaproteobacteria</taxon>
        <taxon>Nitrosomonadales</taxon>
        <taxon>Methylophilaceae</taxon>
        <taxon>Methylobacillus</taxon>
    </lineage>
</organism>
<dbReference type="InterPro" id="IPR003995">
    <property type="entry name" value="RTX_toxin_determinant-A"/>
</dbReference>
<dbReference type="Pfam" id="PF00353">
    <property type="entry name" value="HemolysinCabind"/>
    <property type="match status" value="9"/>
</dbReference>
<evidence type="ECO:0000313" key="9">
    <source>
        <dbReference type="EMBL" id="MFJ5446857.1"/>
    </source>
</evidence>